<dbReference type="KEGG" id="wma:WM2015_348"/>
<gene>
    <name evidence="1" type="ORF">WM2015_348</name>
</gene>
<dbReference type="Pfam" id="PF03203">
    <property type="entry name" value="MerC"/>
    <property type="match status" value="1"/>
</dbReference>
<dbReference type="RefSeq" id="WP_049724420.1">
    <property type="nucleotide sequence ID" value="NZ_CP012154.1"/>
</dbReference>
<dbReference type="STRING" id="1579979.WM2015_348"/>
<protein>
    <submittedName>
        <fullName evidence="1">Uncharacterized protein</fullName>
    </submittedName>
</protein>
<dbReference type="InterPro" id="IPR004891">
    <property type="entry name" value="Mercury-R_MerC"/>
</dbReference>
<dbReference type="Proteomes" id="UP000066624">
    <property type="component" value="Chromosome"/>
</dbReference>
<organism evidence="1 2">
    <name type="scientific">Wenzhouxiangella marina</name>
    <dbReference type="NCBI Taxonomy" id="1579979"/>
    <lineage>
        <taxon>Bacteria</taxon>
        <taxon>Pseudomonadati</taxon>
        <taxon>Pseudomonadota</taxon>
        <taxon>Gammaproteobacteria</taxon>
        <taxon>Chromatiales</taxon>
        <taxon>Wenzhouxiangellaceae</taxon>
        <taxon>Wenzhouxiangella</taxon>
    </lineage>
</organism>
<dbReference type="AlphaFoldDB" id="A0A0K0XSY6"/>
<evidence type="ECO:0000313" key="1">
    <source>
        <dbReference type="EMBL" id="AKS40731.1"/>
    </source>
</evidence>
<reference evidence="1 2" key="1">
    <citation type="submission" date="2015-07" db="EMBL/GenBank/DDBJ databases">
        <authorList>
            <person name="Noorani M."/>
        </authorList>
    </citation>
    <scope>NUCLEOTIDE SEQUENCE [LARGE SCALE GENOMIC DNA]</scope>
    <source>
        <strain evidence="1 2">KCTC 42284</strain>
    </source>
</reference>
<dbReference type="GO" id="GO:0016020">
    <property type="term" value="C:membrane"/>
    <property type="evidence" value="ECO:0007669"/>
    <property type="project" value="InterPro"/>
</dbReference>
<accession>A0A0K0XSY6</accession>
<name>A0A0K0XSY6_9GAMM</name>
<dbReference type="OrthoDB" id="5801884at2"/>
<sequence>MAAVFKPNPPNTDAGSALDRAGICVSAVCLVQCLLLPVLVLVSPLGSLGFFGEEAFHWLLWFLILPISMAAFGLGFRQHGNRRMLVLGGLGLALVSFSTFFGHELLGTLGTALVTSLGGGLLITGHWLNLRQRRRYCLRTGD</sequence>
<evidence type="ECO:0000313" key="2">
    <source>
        <dbReference type="Proteomes" id="UP000066624"/>
    </source>
</evidence>
<dbReference type="EMBL" id="CP012154">
    <property type="protein sequence ID" value="AKS40731.1"/>
    <property type="molecule type" value="Genomic_DNA"/>
</dbReference>
<keyword evidence="2" id="KW-1185">Reference proteome</keyword>
<proteinExistence type="predicted"/>
<dbReference type="GO" id="GO:0015097">
    <property type="term" value="F:mercury ion transmembrane transporter activity"/>
    <property type="evidence" value="ECO:0007669"/>
    <property type="project" value="InterPro"/>
</dbReference>